<organism evidence="2 3">
    <name type="scientific">Talaromyces atroroseus</name>
    <dbReference type="NCBI Taxonomy" id="1441469"/>
    <lineage>
        <taxon>Eukaryota</taxon>
        <taxon>Fungi</taxon>
        <taxon>Dikarya</taxon>
        <taxon>Ascomycota</taxon>
        <taxon>Pezizomycotina</taxon>
        <taxon>Eurotiomycetes</taxon>
        <taxon>Eurotiomycetidae</taxon>
        <taxon>Eurotiales</taxon>
        <taxon>Trichocomaceae</taxon>
        <taxon>Talaromyces</taxon>
        <taxon>Talaromyces sect. Trachyspermi</taxon>
    </lineage>
</organism>
<accession>A0A225B7U9</accession>
<feature type="region of interest" description="Disordered" evidence="1">
    <location>
        <begin position="1"/>
        <end position="143"/>
    </location>
</feature>
<feature type="compositionally biased region" description="Polar residues" evidence="1">
    <location>
        <begin position="89"/>
        <end position="111"/>
    </location>
</feature>
<feature type="region of interest" description="Disordered" evidence="1">
    <location>
        <begin position="597"/>
        <end position="627"/>
    </location>
</feature>
<dbReference type="Proteomes" id="UP000214365">
    <property type="component" value="Unassembled WGS sequence"/>
</dbReference>
<protein>
    <recommendedName>
        <fullName evidence="4">F-box domain-containing protein</fullName>
    </recommendedName>
</protein>
<comment type="caution">
    <text evidence="2">The sequence shown here is derived from an EMBL/GenBank/DDBJ whole genome shotgun (WGS) entry which is preliminary data.</text>
</comment>
<dbReference type="EMBL" id="LFMY01000001">
    <property type="protein sequence ID" value="OKL64169.1"/>
    <property type="molecule type" value="Genomic_DNA"/>
</dbReference>
<gene>
    <name evidence="2" type="ORF">UA08_00727</name>
</gene>
<keyword evidence="3" id="KW-1185">Reference proteome</keyword>
<feature type="compositionally biased region" description="Basic and acidic residues" evidence="1">
    <location>
        <begin position="611"/>
        <end position="627"/>
    </location>
</feature>
<feature type="compositionally biased region" description="Acidic residues" evidence="1">
    <location>
        <begin position="655"/>
        <end position="674"/>
    </location>
</feature>
<feature type="compositionally biased region" description="Acidic residues" evidence="1">
    <location>
        <begin position="601"/>
        <end position="610"/>
    </location>
</feature>
<dbReference type="STRING" id="1441469.A0A225B7U9"/>
<dbReference type="RefSeq" id="XP_020124290.1">
    <property type="nucleotide sequence ID" value="XM_020260565.1"/>
</dbReference>
<dbReference type="OrthoDB" id="5395390at2759"/>
<name>A0A225B7U9_TALAT</name>
<dbReference type="InterPro" id="IPR032675">
    <property type="entry name" value="LRR_dom_sf"/>
</dbReference>
<feature type="region of interest" description="Disordered" evidence="1">
    <location>
        <begin position="649"/>
        <end position="681"/>
    </location>
</feature>
<reference evidence="2 3" key="1">
    <citation type="submission" date="2015-06" db="EMBL/GenBank/DDBJ databases">
        <title>Talaromyces atroroseus IBT 11181 draft genome.</title>
        <authorList>
            <person name="Rasmussen K.B."/>
            <person name="Rasmussen S."/>
            <person name="Petersen B."/>
            <person name="Sicheritz-Ponten T."/>
            <person name="Mortensen U.H."/>
            <person name="Thrane U."/>
        </authorList>
    </citation>
    <scope>NUCLEOTIDE SEQUENCE [LARGE SCALE GENOMIC DNA]</scope>
    <source>
        <strain evidence="2 3">IBT 11181</strain>
    </source>
</reference>
<proteinExistence type="predicted"/>
<dbReference type="SUPFAM" id="SSF52047">
    <property type="entry name" value="RNI-like"/>
    <property type="match status" value="1"/>
</dbReference>
<feature type="compositionally biased region" description="Polar residues" evidence="1">
    <location>
        <begin position="130"/>
        <end position="141"/>
    </location>
</feature>
<dbReference type="Gene3D" id="3.80.10.10">
    <property type="entry name" value="Ribonuclease Inhibitor"/>
    <property type="match status" value="1"/>
</dbReference>
<evidence type="ECO:0000256" key="1">
    <source>
        <dbReference type="SAM" id="MobiDB-lite"/>
    </source>
</evidence>
<sequence length="681" mass="77201">MASSTQAAAAAVGTPSRPVRSSRRQIRSYNESSSSESSEDEHDQRASPRRASVNRNNRPKRATQAPRTYREPSSDEDLDRVISRYPEMVTTSANTQSSPRPSRSTVQQASPSKRKKTTVQSPRKRRHADSSTGPTTITDVNESAPPWHTLPYHILLSIFLHAFHPLADSRQGSHANPTKKLLDVALLCRAFAEPALSALYHTPPLVSSLKAHKVLYLLSQPVESLSINYASKVQELLIDVRLTLMYKTGPTYGYFDLCKLIQKVPHLKTLRLFDQLDGKSPLAWSEPTLRWNYPVSLFDTLKKCNVRLHTFDWNCRYMEPQSIIDSMLKHHVEPPFQAIRHLNFFHIPSGDGTSEYPEALEDIIETGLGDALCRLPNLQSVTFTDCTAVNELLFLSMPSKLSSLTLDNCDEVGTIAFVGFLNNHGGSLRELVLKHNRHLNMSFMTILKDACPNLERLSVDLLMHNWPPHYNGMPHFNSLLKADEVPTWPGALQELELLQLRQWDKPRAATFLTSLVNAAPDLKDLRRIVISATVHMGWQDRASFRRQWINKLEHTFLRRDKPPDPNTAVNSDLEHASLGACGQRFSHRQSARLAMQRLSEVDDNDDDDEERDRNADSDEEKIAESKEGYVQGMCDVVSLRIDNLRPADTQFSEGDFLDSEQSGDEDWEGEDWEPENDRHAW</sequence>
<dbReference type="GeneID" id="31000482"/>
<evidence type="ECO:0008006" key="4">
    <source>
        <dbReference type="Google" id="ProtNLM"/>
    </source>
</evidence>
<evidence type="ECO:0000313" key="3">
    <source>
        <dbReference type="Proteomes" id="UP000214365"/>
    </source>
</evidence>
<evidence type="ECO:0000313" key="2">
    <source>
        <dbReference type="EMBL" id="OKL64169.1"/>
    </source>
</evidence>
<dbReference type="AlphaFoldDB" id="A0A225B7U9"/>
<feature type="compositionally biased region" description="Basic residues" evidence="1">
    <location>
        <begin position="112"/>
        <end position="127"/>
    </location>
</feature>